<accession>A0ABV2VXX2</accession>
<feature type="non-terminal residue" evidence="4">
    <location>
        <position position="355"/>
    </location>
</feature>
<evidence type="ECO:0000313" key="4">
    <source>
        <dbReference type="EMBL" id="MEU0157247.1"/>
    </source>
</evidence>
<dbReference type="InterPro" id="IPR050091">
    <property type="entry name" value="PKS_NRPS_Biosynth_Enz"/>
</dbReference>
<dbReference type="Pfam" id="PF00698">
    <property type="entry name" value="Acyl_transf_1"/>
    <property type="match status" value="1"/>
</dbReference>
<dbReference type="PANTHER" id="PTHR43775:SF37">
    <property type="entry name" value="SI:DKEY-61P9.11"/>
    <property type="match status" value="1"/>
</dbReference>
<dbReference type="SUPFAM" id="SSF52151">
    <property type="entry name" value="FabD/lysophospholipase-like"/>
    <property type="match status" value="1"/>
</dbReference>
<gene>
    <name evidence="4" type="ORF">ABZ071_36505</name>
</gene>
<comment type="caution">
    <text evidence="4">The sequence shown here is derived from an EMBL/GenBank/DDBJ whole genome shotgun (WGS) entry which is preliminary data.</text>
</comment>
<dbReference type="EMBL" id="JBEXRX010000412">
    <property type="protein sequence ID" value="MEU0157247.1"/>
    <property type="molecule type" value="Genomic_DNA"/>
</dbReference>
<dbReference type="PANTHER" id="PTHR43775">
    <property type="entry name" value="FATTY ACID SYNTHASE"/>
    <property type="match status" value="1"/>
</dbReference>
<organism evidence="4 5">
    <name type="scientific">Micromonospora fulviviridis</name>
    <dbReference type="NCBI Taxonomy" id="47860"/>
    <lineage>
        <taxon>Bacteria</taxon>
        <taxon>Bacillati</taxon>
        <taxon>Actinomycetota</taxon>
        <taxon>Actinomycetes</taxon>
        <taxon>Micromonosporales</taxon>
        <taxon>Micromonosporaceae</taxon>
        <taxon>Micromonospora</taxon>
    </lineage>
</organism>
<dbReference type="InterPro" id="IPR014043">
    <property type="entry name" value="Acyl_transferase_dom"/>
</dbReference>
<keyword evidence="5" id="KW-1185">Reference proteome</keyword>
<dbReference type="Proteomes" id="UP001550348">
    <property type="component" value="Unassembled WGS sequence"/>
</dbReference>
<feature type="domain" description="Malonyl-CoA:ACP transacylase (MAT)" evidence="3">
    <location>
        <begin position="23"/>
        <end position="318"/>
    </location>
</feature>
<proteinExistence type="predicted"/>
<dbReference type="RefSeq" id="WP_355668696.1">
    <property type="nucleotide sequence ID" value="NZ_JBEXRX010000412.1"/>
</dbReference>
<evidence type="ECO:0000256" key="1">
    <source>
        <dbReference type="ARBA" id="ARBA00022450"/>
    </source>
</evidence>
<dbReference type="Gene3D" id="3.40.366.10">
    <property type="entry name" value="Malonyl-Coenzyme A Acyl Carrier Protein, domain 2"/>
    <property type="match status" value="1"/>
</dbReference>
<dbReference type="EC" id="2.3.1.-" evidence="4"/>
<evidence type="ECO:0000256" key="2">
    <source>
        <dbReference type="ARBA" id="ARBA00022553"/>
    </source>
</evidence>
<keyword evidence="1" id="KW-0596">Phosphopantetheine</keyword>
<dbReference type="InterPro" id="IPR016036">
    <property type="entry name" value="Malonyl_transacylase_ACP-bd"/>
</dbReference>
<name>A0ABV2VXX2_9ACTN</name>
<dbReference type="Gene3D" id="3.30.70.3290">
    <property type="match status" value="1"/>
</dbReference>
<dbReference type="SMART" id="SM00827">
    <property type="entry name" value="PKS_AT"/>
    <property type="match status" value="1"/>
</dbReference>
<keyword evidence="2" id="KW-0597">Phosphoprotein</keyword>
<protein>
    <submittedName>
        <fullName evidence="4">Acyltransferase domain-containing protein</fullName>
        <ecNumber evidence="4">2.3.1.-</ecNumber>
    </submittedName>
</protein>
<evidence type="ECO:0000313" key="5">
    <source>
        <dbReference type="Proteomes" id="UP001550348"/>
    </source>
</evidence>
<sequence length="355" mass="36839">SGAPAGNVVVGTAVGHGPGPVFVFPGQGGQSVGMAAGLVGRCAVFDARLAECQRAFAPYLDVDLASVLTGDDESWLDRVEVLQPVLFAVGVCLAEVWRHAGVVPQLVIGHSQGEMAAACVAGVLSLEDAAKAVILRARALATLAGTGAMAAVDLPVDEVTARLADVPDVVVAVVNGPANVVISGPPQAVAEVLETLRAEGVRARPIPFNYASHSPVVEQIRERMLADLADLAPRPGHTRLVSSLTGDWADPTAMDAGYWYENLRRPVRFDAAVRVAVAAGHTTFVEVSAHPVLTLPVAAILDDTGTAGHTLGTLRRREDDPSRLLTSLATAHTIGLPVDLTKVLAPAPTVDLPTY</sequence>
<dbReference type="SUPFAM" id="SSF55048">
    <property type="entry name" value="Probable ACP-binding domain of malonyl-CoA ACP transacylase"/>
    <property type="match status" value="1"/>
</dbReference>
<dbReference type="InterPro" id="IPR001227">
    <property type="entry name" value="Ac_transferase_dom_sf"/>
</dbReference>
<feature type="non-terminal residue" evidence="4">
    <location>
        <position position="1"/>
    </location>
</feature>
<evidence type="ECO:0000259" key="3">
    <source>
        <dbReference type="SMART" id="SM00827"/>
    </source>
</evidence>
<dbReference type="GO" id="GO:0016746">
    <property type="term" value="F:acyltransferase activity"/>
    <property type="evidence" value="ECO:0007669"/>
    <property type="project" value="UniProtKB-KW"/>
</dbReference>
<reference evidence="4 5" key="1">
    <citation type="submission" date="2024-06" db="EMBL/GenBank/DDBJ databases">
        <title>The Natural Products Discovery Center: Release of the First 8490 Sequenced Strains for Exploring Actinobacteria Biosynthetic Diversity.</title>
        <authorList>
            <person name="Kalkreuter E."/>
            <person name="Kautsar S.A."/>
            <person name="Yang D."/>
            <person name="Bader C.D."/>
            <person name="Teijaro C.N."/>
            <person name="Fluegel L."/>
            <person name="Davis C.M."/>
            <person name="Simpson J.R."/>
            <person name="Lauterbach L."/>
            <person name="Steele A.D."/>
            <person name="Gui C."/>
            <person name="Meng S."/>
            <person name="Li G."/>
            <person name="Viehrig K."/>
            <person name="Ye F."/>
            <person name="Su P."/>
            <person name="Kiefer A.F."/>
            <person name="Nichols A."/>
            <person name="Cepeda A.J."/>
            <person name="Yan W."/>
            <person name="Fan B."/>
            <person name="Jiang Y."/>
            <person name="Adhikari A."/>
            <person name="Zheng C.-J."/>
            <person name="Schuster L."/>
            <person name="Cowan T.M."/>
            <person name="Smanski M.J."/>
            <person name="Chevrette M.G."/>
            <person name="De Carvalho L.P.S."/>
            <person name="Shen B."/>
        </authorList>
    </citation>
    <scope>NUCLEOTIDE SEQUENCE [LARGE SCALE GENOMIC DNA]</scope>
    <source>
        <strain evidence="4 5">NPDC006286</strain>
    </source>
</reference>
<dbReference type="InterPro" id="IPR016035">
    <property type="entry name" value="Acyl_Trfase/lysoPLipase"/>
</dbReference>
<keyword evidence="4" id="KW-0012">Acyltransferase</keyword>
<keyword evidence="4" id="KW-0808">Transferase</keyword>